<comment type="caution">
    <text evidence="2">The sequence shown here is derived from an EMBL/GenBank/DDBJ whole genome shotgun (WGS) entry which is preliminary data.</text>
</comment>
<evidence type="ECO:0000313" key="2">
    <source>
        <dbReference type="EMBL" id="PWG64583.1"/>
    </source>
</evidence>
<keyword evidence="1" id="KW-0472">Membrane</keyword>
<protein>
    <recommendedName>
        <fullName evidence="4">DUF4175 domain-containing protein</fullName>
    </recommendedName>
</protein>
<dbReference type="Proteomes" id="UP000245474">
    <property type="component" value="Unassembled WGS sequence"/>
</dbReference>
<dbReference type="RefSeq" id="WP_109676681.1">
    <property type="nucleotide sequence ID" value="NZ_CP086615.1"/>
</dbReference>
<dbReference type="AlphaFoldDB" id="A0A2U2N671"/>
<gene>
    <name evidence="2" type="ORF">DEM34_04445</name>
</gene>
<accession>A0A2U2N671</accession>
<keyword evidence="1" id="KW-1133">Transmembrane helix</keyword>
<reference evidence="2 3" key="1">
    <citation type="submission" date="2018-05" db="EMBL/GenBank/DDBJ databases">
        <title>Spiribacter halobius sp. nov., a moderately halophilic bacterium isolated from marine solar saltern.</title>
        <authorList>
            <person name="Zheng W.-S."/>
            <person name="Lu D.-C."/>
            <person name="Du Z.-J."/>
        </authorList>
    </citation>
    <scope>NUCLEOTIDE SEQUENCE [LARGE SCALE GENOMIC DNA]</scope>
    <source>
        <strain evidence="2 3">E85</strain>
    </source>
</reference>
<sequence>MPSARSNAGGLWLLAALIVAAFVVPYTVLRGMPVWHGAFLFWSLFGLAAIAVILGILARWRP</sequence>
<keyword evidence="3" id="KW-1185">Reference proteome</keyword>
<evidence type="ECO:0000256" key="1">
    <source>
        <dbReference type="SAM" id="Phobius"/>
    </source>
</evidence>
<feature type="transmembrane region" description="Helical" evidence="1">
    <location>
        <begin position="39"/>
        <end position="58"/>
    </location>
</feature>
<evidence type="ECO:0000313" key="3">
    <source>
        <dbReference type="Proteomes" id="UP000245474"/>
    </source>
</evidence>
<organism evidence="2 3">
    <name type="scientific">Sediminicurvatus halobius</name>
    <dbReference type="NCBI Taxonomy" id="2182432"/>
    <lineage>
        <taxon>Bacteria</taxon>
        <taxon>Pseudomonadati</taxon>
        <taxon>Pseudomonadota</taxon>
        <taxon>Gammaproteobacteria</taxon>
        <taxon>Chromatiales</taxon>
        <taxon>Ectothiorhodospiraceae</taxon>
        <taxon>Sediminicurvatus</taxon>
    </lineage>
</organism>
<keyword evidence="1" id="KW-0812">Transmembrane</keyword>
<evidence type="ECO:0008006" key="4">
    <source>
        <dbReference type="Google" id="ProtNLM"/>
    </source>
</evidence>
<proteinExistence type="predicted"/>
<name>A0A2U2N671_9GAMM</name>
<dbReference type="EMBL" id="QFFI01000005">
    <property type="protein sequence ID" value="PWG64583.1"/>
    <property type="molecule type" value="Genomic_DNA"/>
</dbReference>